<sequence length="387" mass="43535">MATAPAHQRTRHVVLIFGPFAIIGCCFWLTRPHALSPETSAWQNHPSTVAASPVSSGWWQPVSSLFNRDHKAEKLDNDAPPQEEITKNVQEAANQLRMELGTDFQILARAPFVLASDSSMEDLQWIYANVLLPSQHALSISYFDSPVNKPIKIILVKSAARWNSLRPRWPGFRPVEYAGFYSRDDHCIAINLETGIGSLAHELTHALIHSDFENCPEWFDEGLASLHEECEFNETGTALKGLPNWRYQHFREALDRSQAPALKVLISQPFATSNAPAIEYAHSRLFCIYLQQQGVLESFYRRLRQSNAAKDSALILCQLTKTVDLDQLNSQFIDWARTQTQASQTALQEHHETLSKTDDAVSDSTNSPRVQTKPFAEPASSLNLELD</sequence>
<protein>
    <recommendedName>
        <fullName evidence="5">Peptidase MA-like domain-containing protein</fullName>
    </recommendedName>
</protein>
<evidence type="ECO:0000313" key="4">
    <source>
        <dbReference type="Proteomes" id="UP000094828"/>
    </source>
</evidence>
<dbReference type="OrthoDB" id="209045at2"/>
<evidence type="ECO:0008006" key="5">
    <source>
        <dbReference type="Google" id="ProtNLM"/>
    </source>
</evidence>
<proteinExistence type="predicted"/>
<evidence type="ECO:0000256" key="1">
    <source>
        <dbReference type="SAM" id="MobiDB-lite"/>
    </source>
</evidence>
<keyword evidence="2" id="KW-0472">Membrane</keyword>
<organism evidence="3 4">
    <name type="scientific">Planctopirus hydrillae</name>
    <dbReference type="NCBI Taxonomy" id="1841610"/>
    <lineage>
        <taxon>Bacteria</taxon>
        <taxon>Pseudomonadati</taxon>
        <taxon>Planctomycetota</taxon>
        <taxon>Planctomycetia</taxon>
        <taxon>Planctomycetales</taxon>
        <taxon>Planctomycetaceae</taxon>
        <taxon>Planctopirus</taxon>
    </lineage>
</organism>
<feature type="transmembrane region" description="Helical" evidence="2">
    <location>
        <begin position="12"/>
        <end position="30"/>
    </location>
</feature>
<evidence type="ECO:0000256" key="2">
    <source>
        <dbReference type="SAM" id="Phobius"/>
    </source>
</evidence>
<accession>A0A1C3E440</accession>
<dbReference type="AlphaFoldDB" id="A0A1C3E440"/>
<keyword evidence="2" id="KW-0812">Transmembrane</keyword>
<name>A0A1C3E440_9PLAN</name>
<keyword evidence="4" id="KW-1185">Reference proteome</keyword>
<dbReference type="Proteomes" id="UP000094828">
    <property type="component" value="Unassembled WGS sequence"/>
</dbReference>
<gene>
    <name evidence="3" type="ORF">A6X21_14215</name>
</gene>
<dbReference type="EMBL" id="LYDR01000158">
    <property type="protein sequence ID" value="ODA28015.1"/>
    <property type="molecule type" value="Genomic_DNA"/>
</dbReference>
<keyword evidence="2" id="KW-1133">Transmembrane helix</keyword>
<evidence type="ECO:0000313" key="3">
    <source>
        <dbReference type="EMBL" id="ODA28015.1"/>
    </source>
</evidence>
<dbReference type="RefSeq" id="WP_068853092.1">
    <property type="nucleotide sequence ID" value="NZ_LYDR01000158.1"/>
</dbReference>
<reference evidence="3 4" key="1">
    <citation type="submission" date="2016-05" db="EMBL/GenBank/DDBJ databases">
        <title>Genomic and physiological characterization of Planctopirus sp. isolated from fresh water lake.</title>
        <authorList>
            <person name="Subhash Y."/>
            <person name="Ramana C."/>
        </authorList>
    </citation>
    <scope>NUCLEOTIDE SEQUENCE [LARGE SCALE GENOMIC DNA]</scope>
    <source>
        <strain evidence="3 4">JC280</strain>
    </source>
</reference>
<comment type="caution">
    <text evidence="3">The sequence shown here is derived from an EMBL/GenBank/DDBJ whole genome shotgun (WGS) entry which is preliminary data.</text>
</comment>
<feature type="region of interest" description="Disordered" evidence="1">
    <location>
        <begin position="346"/>
        <end position="387"/>
    </location>
</feature>
<feature type="compositionally biased region" description="Basic and acidic residues" evidence="1">
    <location>
        <begin position="348"/>
        <end position="359"/>
    </location>
</feature>